<protein>
    <submittedName>
        <fullName evidence="2">Transcriptional regulator</fullName>
    </submittedName>
</protein>
<dbReference type="PROSITE" id="PS50943">
    <property type="entry name" value="HTH_CROC1"/>
    <property type="match status" value="1"/>
</dbReference>
<dbReference type="SUPFAM" id="SSF47413">
    <property type="entry name" value="lambda repressor-like DNA-binding domains"/>
    <property type="match status" value="1"/>
</dbReference>
<dbReference type="AlphaFoldDB" id="A0A2N8T2G4"/>
<evidence type="ECO:0000313" key="3">
    <source>
        <dbReference type="Proteomes" id="UP000236023"/>
    </source>
</evidence>
<dbReference type="Gene3D" id="1.10.260.40">
    <property type="entry name" value="lambda repressor-like DNA-binding domains"/>
    <property type="match status" value="1"/>
</dbReference>
<evidence type="ECO:0000313" key="2">
    <source>
        <dbReference type="EMBL" id="PNG08928.1"/>
    </source>
</evidence>
<proteinExistence type="predicted"/>
<organism evidence="2 3">
    <name type="scientific">Stutzerimonas stutzeri</name>
    <name type="common">Pseudomonas stutzeri</name>
    <dbReference type="NCBI Taxonomy" id="316"/>
    <lineage>
        <taxon>Bacteria</taxon>
        <taxon>Pseudomonadati</taxon>
        <taxon>Pseudomonadota</taxon>
        <taxon>Gammaproteobacteria</taxon>
        <taxon>Pseudomonadales</taxon>
        <taxon>Pseudomonadaceae</taxon>
        <taxon>Stutzerimonas</taxon>
    </lineage>
</organism>
<dbReference type="Proteomes" id="UP000236023">
    <property type="component" value="Unassembled WGS sequence"/>
</dbReference>
<dbReference type="InterPro" id="IPR010982">
    <property type="entry name" value="Lambda_DNA-bd_dom_sf"/>
</dbReference>
<accession>A0A2N8T2G4</accession>
<feature type="domain" description="HTH cro/C1-type" evidence="1">
    <location>
        <begin position="40"/>
        <end position="74"/>
    </location>
</feature>
<dbReference type="InterPro" id="IPR001387">
    <property type="entry name" value="Cro/C1-type_HTH"/>
</dbReference>
<dbReference type="EMBL" id="POUT01000008">
    <property type="protein sequence ID" value="PNG08928.1"/>
    <property type="molecule type" value="Genomic_DNA"/>
</dbReference>
<comment type="caution">
    <text evidence="2">The sequence shown here is derived from an EMBL/GenBank/DDBJ whole genome shotgun (WGS) entry which is preliminary data.</text>
</comment>
<reference evidence="2 3" key="1">
    <citation type="submission" date="2018-01" db="EMBL/GenBank/DDBJ databases">
        <title>Denitrification phenotypes of diverse strains of Pseudomonas stutzeri.</title>
        <authorList>
            <person name="Milligan D.A."/>
            <person name="Bergaust L."/>
            <person name="Bakken L.R."/>
            <person name="Frostegard A."/>
        </authorList>
    </citation>
    <scope>NUCLEOTIDE SEQUENCE [LARGE SCALE GENOMIC DNA]</scope>
    <source>
        <strain evidence="2 3">24a75</strain>
    </source>
</reference>
<gene>
    <name evidence="2" type="ORF">CXK94_15630</name>
</gene>
<dbReference type="RefSeq" id="WP_037044129.1">
    <property type="nucleotide sequence ID" value="NZ_JAMOHU010000074.1"/>
</dbReference>
<sequence length="141" mass="16161">MNEKMEFAERLRSAMLAAGYPDRPAVLEREFNSRYWGRSVTFQAVSRWLSGKSIPSQDKLQVIAQWLKVEPQALRFGERALSAIREQRAQWEDPSFYREREAIDAFLALPAEQRKVVRDVIRAFARAGDGSTSGKDGKKAR</sequence>
<evidence type="ECO:0000259" key="1">
    <source>
        <dbReference type="PROSITE" id="PS50943"/>
    </source>
</evidence>
<dbReference type="CDD" id="cd00093">
    <property type="entry name" value="HTH_XRE"/>
    <property type="match status" value="1"/>
</dbReference>
<name>A0A2N8T2G4_STUST</name>
<dbReference type="GO" id="GO:0003677">
    <property type="term" value="F:DNA binding"/>
    <property type="evidence" value="ECO:0007669"/>
    <property type="project" value="InterPro"/>
</dbReference>